<dbReference type="Pfam" id="PF00345">
    <property type="entry name" value="PapD_N"/>
    <property type="match status" value="1"/>
</dbReference>
<dbReference type="Proteomes" id="UP001597124">
    <property type="component" value="Unassembled WGS sequence"/>
</dbReference>
<feature type="signal peptide" evidence="1">
    <location>
        <begin position="1"/>
        <end position="22"/>
    </location>
</feature>
<dbReference type="Gene3D" id="2.60.40.10">
    <property type="entry name" value="Immunoglobulins"/>
    <property type="match status" value="1"/>
</dbReference>
<keyword evidence="1" id="KW-0732">Signal</keyword>
<dbReference type="SUPFAM" id="SSF49354">
    <property type="entry name" value="PapD-like"/>
    <property type="match status" value="1"/>
</dbReference>
<feature type="chain" id="PRO_5045614987" evidence="1">
    <location>
        <begin position="23"/>
        <end position="255"/>
    </location>
</feature>
<dbReference type="InterPro" id="IPR050643">
    <property type="entry name" value="Periplasmic_pilus_chap"/>
</dbReference>
<evidence type="ECO:0000313" key="4">
    <source>
        <dbReference type="Proteomes" id="UP001597124"/>
    </source>
</evidence>
<dbReference type="PROSITE" id="PS51257">
    <property type="entry name" value="PROKAR_LIPOPROTEIN"/>
    <property type="match status" value="1"/>
</dbReference>
<dbReference type="EMBL" id="JBHTIK010000008">
    <property type="protein sequence ID" value="MFD0849337.1"/>
    <property type="molecule type" value="Genomic_DNA"/>
</dbReference>
<proteinExistence type="predicted"/>
<dbReference type="RefSeq" id="WP_381491730.1">
    <property type="nucleotide sequence ID" value="NZ_JBHTIK010000008.1"/>
</dbReference>
<dbReference type="PANTHER" id="PTHR30251">
    <property type="entry name" value="PILUS ASSEMBLY CHAPERONE"/>
    <property type="match status" value="1"/>
</dbReference>
<dbReference type="InterPro" id="IPR013783">
    <property type="entry name" value="Ig-like_fold"/>
</dbReference>
<name>A0ABW3C6F0_SPHXN</name>
<organism evidence="3 4">
    <name type="scientific">Sphingosinicella xenopeptidilytica</name>
    <dbReference type="NCBI Taxonomy" id="364098"/>
    <lineage>
        <taxon>Bacteria</taxon>
        <taxon>Pseudomonadati</taxon>
        <taxon>Pseudomonadota</taxon>
        <taxon>Alphaproteobacteria</taxon>
        <taxon>Sphingomonadales</taxon>
        <taxon>Sphingosinicellaceae</taxon>
        <taxon>Sphingosinicella</taxon>
    </lineage>
</organism>
<protein>
    <submittedName>
        <fullName evidence="3">Molecular chaperone</fullName>
    </submittedName>
</protein>
<dbReference type="InterPro" id="IPR016147">
    <property type="entry name" value="Pili_assmbl_chaperone_N"/>
</dbReference>
<evidence type="ECO:0000313" key="3">
    <source>
        <dbReference type="EMBL" id="MFD0849337.1"/>
    </source>
</evidence>
<dbReference type="InterPro" id="IPR008962">
    <property type="entry name" value="PapD-like_sf"/>
</dbReference>
<sequence length="255" mass="27399">MRNWAYAAVAAILACQPSPGAAQPTGSVLIWPVDPVIEAGRNAAALWLENPGTAPILLQVRIFGWAQPDGENAYTPQSDVVGTPPMVRIEPGKRQLVRLTRTTATAANRELAYRVIIDEIPIADTAQSAQTAASVRFRMRYSLPLFSYGTAAEPDVRKSDGRQGAKMSPPLRWRTAEANGRTVLEVRNDGDIHARLVDVGFTASGRAQRLTPGLLGYVLPGAIARWPLPEGVSPKGTLVATVNGTPDVQFQPMAQ</sequence>
<feature type="domain" description="Pili assembly chaperone N-terminal" evidence="2">
    <location>
        <begin position="37"/>
        <end position="146"/>
    </location>
</feature>
<evidence type="ECO:0000259" key="2">
    <source>
        <dbReference type="Pfam" id="PF00345"/>
    </source>
</evidence>
<comment type="caution">
    <text evidence="3">The sequence shown here is derived from an EMBL/GenBank/DDBJ whole genome shotgun (WGS) entry which is preliminary data.</text>
</comment>
<keyword evidence="4" id="KW-1185">Reference proteome</keyword>
<reference evidence="4" key="1">
    <citation type="journal article" date="2019" name="Int. J. Syst. Evol. Microbiol.">
        <title>The Global Catalogue of Microorganisms (GCM) 10K type strain sequencing project: providing services to taxonomists for standard genome sequencing and annotation.</title>
        <authorList>
            <consortium name="The Broad Institute Genomics Platform"/>
            <consortium name="The Broad Institute Genome Sequencing Center for Infectious Disease"/>
            <person name="Wu L."/>
            <person name="Ma J."/>
        </authorList>
    </citation>
    <scope>NUCLEOTIDE SEQUENCE [LARGE SCALE GENOMIC DNA]</scope>
    <source>
        <strain evidence="4">CCUG 52537</strain>
    </source>
</reference>
<evidence type="ECO:0000256" key="1">
    <source>
        <dbReference type="SAM" id="SignalP"/>
    </source>
</evidence>
<accession>A0ABW3C6F0</accession>
<dbReference type="PANTHER" id="PTHR30251:SF4">
    <property type="entry name" value="SLR1668 PROTEIN"/>
    <property type="match status" value="1"/>
</dbReference>
<gene>
    <name evidence="3" type="ORF">ACFQ00_13455</name>
</gene>